<dbReference type="RefSeq" id="WP_208429163.1">
    <property type="nucleotide sequence ID" value="NZ_JAEPRJ010000001.1"/>
</dbReference>
<proteinExistence type="predicted"/>
<sequence>MNKSIFCICASSLSGALLQVKNDVANYIGFAMAAVSIISGVMVIREDIKKKRSSKKDA</sequence>
<evidence type="ECO:0000256" key="1">
    <source>
        <dbReference type="SAM" id="Phobius"/>
    </source>
</evidence>
<dbReference type="Proteomes" id="UP000604730">
    <property type="component" value="Unassembled WGS sequence"/>
</dbReference>
<keyword evidence="1" id="KW-0472">Membrane</keyword>
<dbReference type="EMBL" id="JAEPRJ010000001">
    <property type="protein sequence ID" value="MBK5897696.1"/>
    <property type="molecule type" value="Genomic_DNA"/>
</dbReference>
<feature type="transmembrane region" description="Helical" evidence="1">
    <location>
        <begin position="28"/>
        <end position="45"/>
    </location>
</feature>
<comment type="caution">
    <text evidence="2">The sequence shown here is derived from an EMBL/GenBank/DDBJ whole genome shotgun (WGS) entry which is preliminary data.</text>
</comment>
<keyword evidence="1" id="KW-1133">Transmembrane helix</keyword>
<reference evidence="2 3" key="1">
    <citation type="submission" date="2021-01" db="EMBL/GenBank/DDBJ databases">
        <title>Isolation and description of Catonella massiliensis sp. nov., a novel Catonella species, isolated from a stable periodontitis subject.</title>
        <authorList>
            <person name="Antezack A."/>
            <person name="Boxberger M."/>
            <person name="La Scola B."/>
            <person name="Monnet-Corti V."/>
        </authorList>
    </citation>
    <scope>NUCLEOTIDE SEQUENCE [LARGE SCALE GENOMIC DNA]</scope>
    <source>
        <strain evidence="2 3">Marseille-Q4567</strain>
    </source>
</reference>
<keyword evidence="1" id="KW-0812">Transmembrane</keyword>
<name>A0ABS1J0M3_9FIRM</name>
<accession>A0ABS1J0M3</accession>
<protein>
    <submittedName>
        <fullName evidence="2">Uncharacterized protein</fullName>
    </submittedName>
</protein>
<organism evidence="2 3">
    <name type="scientific">Catonella massiliensis</name>
    <dbReference type="NCBI Taxonomy" id="2799636"/>
    <lineage>
        <taxon>Bacteria</taxon>
        <taxon>Bacillati</taxon>
        <taxon>Bacillota</taxon>
        <taxon>Clostridia</taxon>
        <taxon>Lachnospirales</taxon>
        <taxon>Lachnospiraceae</taxon>
        <taxon>Catonella</taxon>
    </lineage>
</organism>
<keyword evidence="3" id="KW-1185">Reference proteome</keyword>
<evidence type="ECO:0000313" key="2">
    <source>
        <dbReference type="EMBL" id="MBK5897696.1"/>
    </source>
</evidence>
<evidence type="ECO:0000313" key="3">
    <source>
        <dbReference type="Proteomes" id="UP000604730"/>
    </source>
</evidence>
<gene>
    <name evidence="2" type="ORF">JJN12_07895</name>
</gene>